<dbReference type="GeneID" id="92379444"/>
<dbReference type="PROSITE" id="PS50089">
    <property type="entry name" value="ZF_RING_2"/>
    <property type="match status" value="1"/>
</dbReference>
<sequence length="680" mass="74555">MFSGNPYITPAEFIYASEGNVAALRTWLQSNRERVNLPNPNTRHTLLYTATCADRGSVVAMLVTEFNADISVPCGAIDNTCLHVAAEHCNEDILSFLLSFGIPPKRNALNQLPLDLARQQLGRHPSAQNCIVMLQMVEEQPDKQGLTSATETFNPFMSITQPVSSADQLRPSAYQSPMSGGEFNYSDLLEREKQWLAVDSVAASSPGGLPSAQRVKKWYEGMPRDTRHLDRSKPLPYDLQELRRAYKGVFKFYETCQNYRAQGMLPYKYNGEMYYTPVILVVTKTHAGDRYKSGSESGVNPSTSDKDRTALTSSCVLDNSSGVRSSPYRALIDIKALAGLSINRRATYIDPRSGAIIPSSADAKVRSLVQYVSDVILANFSLIAPLTRSNDSTKVVNNSGPLFYPFSHRREITTRVLRALSQFCDNAFTYDAVTCTAEGHLPITKVSPFSSASVDLHEPTVTSGGISKAAPLDLLEGDVVMKLPLRIKFDPNGDFTDAPRLYFPTALDSSPERRALQPIIEDSTSGKLDLRNFTSIQDWSTHGSLQAVLKEVQEKATDLIVKYCKENPGPAHSASGSGGSFEPSENSAVTPALSPIAAGSGSSQHVRAHGHSTAETHVKERELSTKCVTCLDAEKDVLLLPCRHLALCSTCSVTYIERQMDGMLCPICRVVVEQAMQIYT</sequence>
<dbReference type="PANTHER" id="PTHR22696:SF1">
    <property type="entry name" value="E3 UBIQUITIN-PROTEIN LIGASE RNF26"/>
    <property type="match status" value="1"/>
</dbReference>
<dbReference type="Gene3D" id="3.30.40.10">
    <property type="entry name" value="Zinc/RING finger domain, C3HC4 (zinc finger)"/>
    <property type="match status" value="1"/>
</dbReference>
<evidence type="ECO:0000256" key="2">
    <source>
        <dbReference type="SAM" id="MobiDB-lite"/>
    </source>
</evidence>
<organism evidence="4 5">
    <name type="scientific">Trypanosoma equiperdum</name>
    <dbReference type="NCBI Taxonomy" id="5694"/>
    <lineage>
        <taxon>Eukaryota</taxon>
        <taxon>Discoba</taxon>
        <taxon>Euglenozoa</taxon>
        <taxon>Kinetoplastea</taxon>
        <taxon>Metakinetoplastina</taxon>
        <taxon>Trypanosomatida</taxon>
        <taxon>Trypanosomatidae</taxon>
        <taxon>Trypanosoma</taxon>
    </lineage>
</organism>
<dbReference type="RefSeq" id="XP_067079536.1">
    <property type="nucleotide sequence ID" value="XM_067223435.1"/>
</dbReference>
<reference evidence="4" key="1">
    <citation type="submission" date="2016-09" db="EMBL/GenBank/DDBJ databases">
        <authorList>
            <person name="Hebert L."/>
            <person name="Moumen B."/>
        </authorList>
    </citation>
    <scope>NUCLEOTIDE SEQUENCE [LARGE SCALE GENOMIC DNA]</scope>
    <source>
        <strain evidence="4">OVI</strain>
    </source>
</reference>
<dbReference type="GO" id="GO:0008270">
    <property type="term" value="F:zinc ion binding"/>
    <property type="evidence" value="ECO:0007669"/>
    <property type="project" value="UniProtKB-KW"/>
</dbReference>
<feature type="domain" description="RING-type" evidence="3">
    <location>
        <begin position="627"/>
        <end position="669"/>
    </location>
</feature>
<dbReference type="SUPFAM" id="SSF48403">
    <property type="entry name" value="Ankyrin repeat"/>
    <property type="match status" value="1"/>
</dbReference>
<dbReference type="FunFam" id="3.30.40.10:FF:001649">
    <property type="entry name" value="Uncharacterized protein"/>
    <property type="match status" value="1"/>
</dbReference>
<dbReference type="SUPFAM" id="SSF57850">
    <property type="entry name" value="RING/U-box"/>
    <property type="match status" value="1"/>
</dbReference>
<dbReference type="InterPro" id="IPR001841">
    <property type="entry name" value="Znf_RING"/>
</dbReference>
<evidence type="ECO:0000313" key="5">
    <source>
        <dbReference type="Proteomes" id="UP000195570"/>
    </source>
</evidence>
<dbReference type="SMART" id="SM00248">
    <property type="entry name" value="ANK"/>
    <property type="match status" value="2"/>
</dbReference>
<keyword evidence="5" id="KW-1185">Reference proteome</keyword>
<dbReference type="Pfam" id="PF13920">
    <property type="entry name" value="zf-C3HC4_3"/>
    <property type="match status" value="1"/>
</dbReference>
<name>A0A1G4I8D3_TRYEQ</name>
<dbReference type="SMART" id="SM00184">
    <property type="entry name" value="RING"/>
    <property type="match status" value="1"/>
</dbReference>
<dbReference type="VEuPathDB" id="TriTrypDB:TEOVI_000550400"/>
<keyword evidence="1" id="KW-0862">Zinc</keyword>
<evidence type="ECO:0000259" key="3">
    <source>
        <dbReference type="PROSITE" id="PS50089"/>
    </source>
</evidence>
<dbReference type="GO" id="GO:0006511">
    <property type="term" value="P:ubiquitin-dependent protein catabolic process"/>
    <property type="evidence" value="ECO:0007669"/>
    <property type="project" value="TreeGrafter"/>
</dbReference>
<feature type="region of interest" description="Disordered" evidence="2">
    <location>
        <begin position="596"/>
        <end position="617"/>
    </location>
</feature>
<dbReference type="EMBL" id="CZPT02000973">
    <property type="protein sequence ID" value="SCU68371.1"/>
    <property type="molecule type" value="Genomic_DNA"/>
</dbReference>
<evidence type="ECO:0000256" key="1">
    <source>
        <dbReference type="PROSITE-ProRule" id="PRU00175"/>
    </source>
</evidence>
<keyword evidence="1" id="KW-0863">Zinc-finger</keyword>
<dbReference type="GO" id="GO:0016567">
    <property type="term" value="P:protein ubiquitination"/>
    <property type="evidence" value="ECO:0007669"/>
    <property type="project" value="TreeGrafter"/>
</dbReference>
<protein>
    <submittedName>
        <fullName evidence="4">Ankyrin repeats (3 copies)/Zinc finger, C3HC4 type (RING finger), putative</fullName>
    </submittedName>
</protein>
<dbReference type="Proteomes" id="UP000195570">
    <property type="component" value="Unassembled WGS sequence"/>
</dbReference>
<dbReference type="InterPro" id="IPR036770">
    <property type="entry name" value="Ankyrin_rpt-contain_sf"/>
</dbReference>
<dbReference type="GO" id="GO:0061630">
    <property type="term" value="F:ubiquitin protein ligase activity"/>
    <property type="evidence" value="ECO:0007669"/>
    <property type="project" value="TreeGrafter"/>
</dbReference>
<accession>A0A1G4I8D3</accession>
<gene>
    <name evidence="4" type="ORF">TEOVI_000550400</name>
</gene>
<dbReference type="PANTHER" id="PTHR22696">
    <property type="entry name" value="E3 UBIQUITIN-PROTEIN LIGASE RNF26"/>
    <property type="match status" value="1"/>
</dbReference>
<comment type="caution">
    <text evidence="4">The sequence shown here is derived from an EMBL/GenBank/DDBJ whole genome shotgun (WGS) entry which is preliminary data.</text>
</comment>
<proteinExistence type="predicted"/>
<keyword evidence="1" id="KW-0479">Metal-binding</keyword>
<dbReference type="Gene3D" id="1.25.40.20">
    <property type="entry name" value="Ankyrin repeat-containing domain"/>
    <property type="match status" value="1"/>
</dbReference>
<dbReference type="AlphaFoldDB" id="A0A1G4I8D3"/>
<dbReference type="Pfam" id="PF00023">
    <property type="entry name" value="Ank"/>
    <property type="match status" value="1"/>
</dbReference>
<dbReference type="InterPro" id="IPR002110">
    <property type="entry name" value="Ankyrin_rpt"/>
</dbReference>
<dbReference type="InterPro" id="IPR013083">
    <property type="entry name" value="Znf_RING/FYVE/PHD"/>
</dbReference>
<evidence type="ECO:0000313" key="4">
    <source>
        <dbReference type="EMBL" id="SCU68371.1"/>
    </source>
</evidence>